<evidence type="ECO:0000313" key="7">
    <source>
        <dbReference type="EMBL" id="PCJ00755.1"/>
    </source>
</evidence>
<organism evidence="7">
    <name type="scientific">OCS116 cluster bacterium</name>
    <dbReference type="NCBI Taxonomy" id="2030921"/>
    <lineage>
        <taxon>Bacteria</taxon>
        <taxon>Pseudomonadati</taxon>
        <taxon>Pseudomonadota</taxon>
        <taxon>Alphaproteobacteria</taxon>
        <taxon>OCS116 cluster</taxon>
    </lineage>
</organism>
<dbReference type="GO" id="GO:0030694">
    <property type="term" value="C:bacterial-type flagellum basal body, rod"/>
    <property type="evidence" value="ECO:0007669"/>
    <property type="project" value="InterPro"/>
</dbReference>
<comment type="similarity">
    <text evidence="2 6">Belongs to the flagella basal body rod proteins family.</text>
</comment>
<dbReference type="InterPro" id="IPR006300">
    <property type="entry name" value="FlgB"/>
</dbReference>
<evidence type="ECO:0000256" key="3">
    <source>
        <dbReference type="ARBA" id="ARBA00014376"/>
    </source>
</evidence>
<dbReference type="NCBIfam" id="TIGR01396">
    <property type="entry name" value="FlgB"/>
    <property type="match status" value="1"/>
</dbReference>
<accession>A0A2A4Z1A0</accession>
<proteinExistence type="inferred from homology"/>
<dbReference type="AlphaFoldDB" id="A0A2A4Z1A0"/>
<name>A0A2A4Z1A0_9PROT</name>
<gene>
    <name evidence="7" type="primary">flgB</name>
    <name evidence="7" type="ORF">COB13_09095</name>
</gene>
<keyword evidence="4 6" id="KW-0975">Bacterial flagellum</keyword>
<keyword evidence="7" id="KW-0282">Flagellum</keyword>
<dbReference type="EMBL" id="NVUS01000010">
    <property type="protein sequence ID" value="PCJ00755.1"/>
    <property type="molecule type" value="Genomic_DNA"/>
</dbReference>
<comment type="subcellular location">
    <subcellularLocation>
        <location evidence="1 6">Bacterial flagellum basal body</location>
    </subcellularLocation>
</comment>
<evidence type="ECO:0000256" key="4">
    <source>
        <dbReference type="ARBA" id="ARBA00023143"/>
    </source>
</evidence>
<reference evidence="7" key="2">
    <citation type="journal article" date="2018" name="ISME J.">
        <title>A dynamic microbial community with high functional redundancy inhabits the cold, oxic subseafloor aquifer.</title>
        <authorList>
            <person name="Tully B.J."/>
            <person name="Wheat C.G."/>
            <person name="Glazer B.T."/>
            <person name="Huber J.A."/>
        </authorList>
    </citation>
    <scope>NUCLEOTIDE SEQUENCE</scope>
    <source>
        <strain evidence="7">NORP83</strain>
    </source>
</reference>
<evidence type="ECO:0000256" key="6">
    <source>
        <dbReference type="PIRNR" id="PIRNR002889"/>
    </source>
</evidence>
<sequence length="135" mass="15109">MIGNLKIFSLLKTRMQWHQSNQVVIAENIAHANTPGYKARAMTEPDFKAILQRERENGFSASTLKRTNGMHMQVSGEQADAGQAEEASHWEVTPSGNSVVLEEEMMKLAENQLNYQTVTSLYAKSLRLMKIAVGK</sequence>
<evidence type="ECO:0000256" key="2">
    <source>
        <dbReference type="ARBA" id="ARBA00009677"/>
    </source>
</evidence>
<evidence type="ECO:0000256" key="5">
    <source>
        <dbReference type="ARBA" id="ARBA00024934"/>
    </source>
</evidence>
<protein>
    <recommendedName>
        <fullName evidence="3 6">Flagellar basal body rod protein FlgB</fullName>
    </recommendedName>
</protein>
<reference key="1">
    <citation type="submission" date="2017-08" db="EMBL/GenBank/DDBJ databases">
        <title>A dynamic microbial community with high functional redundancy inhabits the cold, oxic subseafloor aquifer.</title>
        <authorList>
            <person name="Tully B.J."/>
            <person name="Wheat C.G."/>
            <person name="Glazer B.T."/>
            <person name="Huber J.A."/>
        </authorList>
    </citation>
    <scope>NUCLEOTIDE SEQUENCE [LARGE SCALE GENOMIC DNA]</scope>
</reference>
<dbReference type="PIRSF" id="PIRSF002889">
    <property type="entry name" value="Rod_FlgB"/>
    <property type="match status" value="1"/>
</dbReference>
<comment type="subunit">
    <text evidence="6">The basal body constitutes a major portion of the flagellar organelle and consists of a number of rings mounted on a central rod.</text>
</comment>
<evidence type="ECO:0000256" key="1">
    <source>
        <dbReference type="ARBA" id="ARBA00004117"/>
    </source>
</evidence>
<comment type="function">
    <text evidence="5 6">Structural component of flagellum, the bacterial motility apparatus. Part of the rod structure of flagellar basal body.</text>
</comment>
<dbReference type="GO" id="GO:0071973">
    <property type="term" value="P:bacterial-type flagellum-dependent cell motility"/>
    <property type="evidence" value="ECO:0007669"/>
    <property type="project" value="InterPro"/>
</dbReference>
<comment type="caution">
    <text evidence="7">The sequence shown here is derived from an EMBL/GenBank/DDBJ whole genome shotgun (WGS) entry which is preliminary data.</text>
</comment>
<keyword evidence="7" id="KW-0969">Cilium</keyword>
<keyword evidence="7" id="KW-0966">Cell projection</keyword>